<evidence type="ECO:0000313" key="2">
    <source>
        <dbReference type="EMBL" id="MRG86143.1"/>
    </source>
</evidence>
<dbReference type="EMBL" id="WJNH01000003">
    <property type="protein sequence ID" value="MRG86143.1"/>
    <property type="molecule type" value="Genomic_DNA"/>
</dbReference>
<keyword evidence="1" id="KW-0812">Transmembrane</keyword>
<dbReference type="OrthoDB" id="2447037at2"/>
<dbReference type="RefSeq" id="WP_153728053.1">
    <property type="nucleotide sequence ID" value="NZ_WJNH01000003.1"/>
</dbReference>
<accession>A0A6G1X565</accession>
<gene>
    <name evidence="2" type="ORF">GH754_07370</name>
</gene>
<keyword evidence="1" id="KW-1133">Transmembrane helix</keyword>
<feature type="transmembrane region" description="Helical" evidence="1">
    <location>
        <begin position="137"/>
        <end position="155"/>
    </location>
</feature>
<feature type="transmembrane region" description="Helical" evidence="1">
    <location>
        <begin position="84"/>
        <end position="101"/>
    </location>
</feature>
<dbReference type="Proteomes" id="UP000480185">
    <property type="component" value="Unassembled WGS sequence"/>
</dbReference>
<reference evidence="2 3" key="1">
    <citation type="submission" date="2019-11" db="EMBL/GenBank/DDBJ databases">
        <authorList>
            <person name="Li J."/>
        </authorList>
    </citation>
    <scope>NUCLEOTIDE SEQUENCE [LARGE SCALE GENOMIC DNA]</scope>
    <source>
        <strain evidence="2 3">J4</strain>
    </source>
</reference>
<evidence type="ECO:0000313" key="3">
    <source>
        <dbReference type="Proteomes" id="UP000480185"/>
    </source>
</evidence>
<protein>
    <submittedName>
        <fullName evidence="2">Uncharacterized protein</fullName>
    </submittedName>
</protein>
<feature type="transmembrane region" description="Helical" evidence="1">
    <location>
        <begin position="53"/>
        <end position="72"/>
    </location>
</feature>
<name>A0A6G1X565_9BACI</name>
<organism evidence="2 3">
    <name type="scientific">Salinibacillus xinjiangensis</name>
    <dbReference type="NCBI Taxonomy" id="1229268"/>
    <lineage>
        <taxon>Bacteria</taxon>
        <taxon>Bacillati</taxon>
        <taxon>Bacillota</taxon>
        <taxon>Bacilli</taxon>
        <taxon>Bacillales</taxon>
        <taxon>Bacillaceae</taxon>
        <taxon>Salinibacillus</taxon>
    </lineage>
</organism>
<keyword evidence="3" id="KW-1185">Reference proteome</keyword>
<keyword evidence="1" id="KW-0472">Membrane</keyword>
<comment type="caution">
    <text evidence="2">The sequence shown here is derived from an EMBL/GenBank/DDBJ whole genome shotgun (WGS) entry which is preliminary data.</text>
</comment>
<sequence length="252" mass="28665">MQNSNEIGLISRKLIATFVSSTVISIILAAQFLMESTHTYNLGNALMSGSFFYMMYVGIIILIYGNMVSIVIEFFHRRIPLPNWLFIFIHGVFGLVIWFLLKSWFIALFGFLTALFYGVVDRWVLRRLEKDKSIKMFFIIPILIYALSWASLQLLSPSLPPFTEEDAVEFATNSEGTIIDQFPDEIGASSTQIDGYQVVRQTSVEKIDDEEYIVTFTETWEKGSATGSRFWSYRIGRGVLTAHDSGGDEPPF</sequence>
<evidence type="ECO:0000256" key="1">
    <source>
        <dbReference type="SAM" id="Phobius"/>
    </source>
</evidence>
<feature type="transmembrane region" description="Helical" evidence="1">
    <location>
        <begin position="107"/>
        <end position="125"/>
    </location>
</feature>
<feature type="transmembrane region" description="Helical" evidence="1">
    <location>
        <begin position="14"/>
        <end position="33"/>
    </location>
</feature>
<proteinExistence type="predicted"/>
<dbReference type="AlphaFoldDB" id="A0A6G1X565"/>